<feature type="domain" description="PDZ" evidence="7">
    <location>
        <begin position="75"/>
        <end position="133"/>
    </location>
</feature>
<keyword evidence="6" id="KW-0732">Signal</keyword>
<dbReference type="GO" id="GO:0006508">
    <property type="term" value="P:proteolysis"/>
    <property type="evidence" value="ECO:0007669"/>
    <property type="project" value="UniProtKB-KW"/>
</dbReference>
<gene>
    <name evidence="8" type="ORF">H9982_07150</name>
</gene>
<dbReference type="GO" id="GO:0030288">
    <property type="term" value="C:outer membrane-bounded periplasmic space"/>
    <property type="evidence" value="ECO:0007669"/>
    <property type="project" value="TreeGrafter"/>
</dbReference>
<dbReference type="Proteomes" id="UP000824246">
    <property type="component" value="Unassembled WGS sequence"/>
</dbReference>
<keyword evidence="2 5" id="KW-0645">Protease</keyword>
<accession>A0A9D2APZ3</accession>
<evidence type="ECO:0000256" key="5">
    <source>
        <dbReference type="RuleBase" id="RU004404"/>
    </source>
</evidence>
<organism evidence="8 9">
    <name type="scientific">Candidatus Barnesiella excrementipullorum</name>
    <dbReference type="NCBI Taxonomy" id="2838479"/>
    <lineage>
        <taxon>Bacteria</taxon>
        <taxon>Pseudomonadati</taxon>
        <taxon>Bacteroidota</taxon>
        <taxon>Bacteroidia</taxon>
        <taxon>Bacteroidales</taxon>
        <taxon>Barnesiellaceae</taxon>
        <taxon>Barnesiella</taxon>
    </lineage>
</organism>
<dbReference type="InterPro" id="IPR055210">
    <property type="entry name" value="CtpA/B_N"/>
</dbReference>
<dbReference type="PROSITE" id="PS50106">
    <property type="entry name" value="PDZ"/>
    <property type="match status" value="1"/>
</dbReference>
<evidence type="ECO:0000256" key="1">
    <source>
        <dbReference type="ARBA" id="ARBA00009179"/>
    </source>
</evidence>
<dbReference type="Pfam" id="PF22694">
    <property type="entry name" value="CtpB_N-like"/>
    <property type="match status" value="1"/>
</dbReference>
<evidence type="ECO:0000313" key="8">
    <source>
        <dbReference type="EMBL" id="HIX45982.1"/>
    </source>
</evidence>
<dbReference type="GO" id="GO:0008236">
    <property type="term" value="F:serine-type peptidase activity"/>
    <property type="evidence" value="ECO:0007669"/>
    <property type="project" value="UniProtKB-KW"/>
</dbReference>
<protein>
    <submittedName>
        <fullName evidence="8">S41 family peptidase</fullName>
    </submittedName>
</protein>
<dbReference type="FunFam" id="2.30.42.10:FF:000063">
    <property type="entry name" value="Peptidase, S41 family"/>
    <property type="match status" value="1"/>
</dbReference>
<dbReference type="SUPFAM" id="SSF50156">
    <property type="entry name" value="PDZ domain-like"/>
    <property type="match status" value="1"/>
</dbReference>
<reference evidence="8" key="1">
    <citation type="journal article" date="2021" name="PeerJ">
        <title>Extensive microbial diversity within the chicken gut microbiome revealed by metagenomics and culture.</title>
        <authorList>
            <person name="Gilroy R."/>
            <person name="Ravi A."/>
            <person name="Getino M."/>
            <person name="Pursley I."/>
            <person name="Horton D.L."/>
            <person name="Alikhan N.F."/>
            <person name="Baker D."/>
            <person name="Gharbi K."/>
            <person name="Hall N."/>
            <person name="Watson M."/>
            <person name="Adriaenssens E.M."/>
            <person name="Foster-Nyarko E."/>
            <person name="Jarju S."/>
            <person name="Secka A."/>
            <person name="Antonio M."/>
            <person name="Oren A."/>
            <person name="Chaudhuri R.R."/>
            <person name="La Ragione R."/>
            <person name="Hildebrand F."/>
            <person name="Pallen M.J."/>
        </authorList>
    </citation>
    <scope>NUCLEOTIDE SEQUENCE</scope>
    <source>
        <strain evidence="8">ChiHjej12B11-16260</strain>
    </source>
</reference>
<dbReference type="SUPFAM" id="SSF52096">
    <property type="entry name" value="ClpP/crotonase"/>
    <property type="match status" value="1"/>
</dbReference>
<dbReference type="CDD" id="cd07560">
    <property type="entry name" value="Peptidase_S41_CPP"/>
    <property type="match status" value="1"/>
</dbReference>
<dbReference type="Pfam" id="PF03572">
    <property type="entry name" value="Peptidase_S41"/>
    <property type="match status" value="1"/>
</dbReference>
<keyword evidence="3 5" id="KW-0378">Hydrolase</keyword>
<sequence>MKRTTIVAACLLAGAICNMATAQMSDAMRKLNTALFAVTQLYVDSVDDNKLAEDAIKGMLEQLDPHSSYTTAEETRELNEPLEGNFSGIGIQFNMNKDTLYVIQVIAGGPAERVGMRAGDRIVTVNDTAIAGVKMRNTDIMKRLRGPEGTKVDVGVMRKGTEKPIAFRITRAQIPIYSIDAAYMVDDKTGYIRVSRFAATTHDEFTEALGRLRKEGMTQLLLDLQGNGGGYLMSAVEMANEFLDKGQLIVYTEGDKAPRSEAVAEERGSFSHGKVVVLVDESSASSSEILSGALQDWDRAVIVGRRTFGKGLVQRPIPFSDGSMIRLTVSRYHTPAGRCIQKPYDKGNEEYARDIYTRYLNGELMHADSIHFADSLQYKTLINQRTIYGGGGIMPDVFVPIDTTRITDYHRDIVAKGTLNQYAINYIDHNRKQLTKKYKSIYDFDRQFEIDDKMMQELKRLGDADSVKYDEEQAARSKKLIALQLKALIARDLFDTGAYFVVMNPSDPTFIKAMEIIGDDQQYNSLLGRKPDEGDAPQPE</sequence>
<dbReference type="PANTHER" id="PTHR32060">
    <property type="entry name" value="TAIL-SPECIFIC PROTEASE"/>
    <property type="match status" value="1"/>
</dbReference>
<dbReference type="AlphaFoldDB" id="A0A9D2APZ3"/>
<dbReference type="CDD" id="cd06782">
    <property type="entry name" value="cpPDZ_CPP-like"/>
    <property type="match status" value="1"/>
</dbReference>
<keyword evidence="4 5" id="KW-0720">Serine protease</keyword>
<evidence type="ECO:0000259" key="7">
    <source>
        <dbReference type="PROSITE" id="PS50106"/>
    </source>
</evidence>
<dbReference type="Gene3D" id="3.90.226.10">
    <property type="entry name" value="2-enoyl-CoA Hydratase, Chain A, domain 1"/>
    <property type="match status" value="1"/>
</dbReference>
<dbReference type="InterPro" id="IPR001478">
    <property type="entry name" value="PDZ"/>
</dbReference>
<dbReference type="PANTHER" id="PTHR32060:SF30">
    <property type="entry name" value="CARBOXY-TERMINAL PROCESSING PROTEASE CTPA"/>
    <property type="match status" value="1"/>
</dbReference>
<dbReference type="EMBL" id="DXFB01000186">
    <property type="protein sequence ID" value="HIX45982.1"/>
    <property type="molecule type" value="Genomic_DNA"/>
</dbReference>
<dbReference type="Gene3D" id="2.30.42.10">
    <property type="match status" value="1"/>
</dbReference>
<feature type="chain" id="PRO_5038571010" evidence="6">
    <location>
        <begin position="23"/>
        <end position="540"/>
    </location>
</feature>
<dbReference type="InterPro" id="IPR005151">
    <property type="entry name" value="Tail-specific_protease"/>
</dbReference>
<evidence type="ECO:0000256" key="4">
    <source>
        <dbReference type="ARBA" id="ARBA00022825"/>
    </source>
</evidence>
<dbReference type="GO" id="GO:0007165">
    <property type="term" value="P:signal transduction"/>
    <property type="evidence" value="ECO:0007669"/>
    <property type="project" value="TreeGrafter"/>
</dbReference>
<dbReference type="InterPro" id="IPR036034">
    <property type="entry name" value="PDZ_sf"/>
</dbReference>
<evidence type="ECO:0000256" key="2">
    <source>
        <dbReference type="ARBA" id="ARBA00022670"/>
    </source>
</evidence>
<evidence type="ECO:0000256" key="3">
    <source>
        <dbReference type="ARBA" id="ARBA00022801"/>
    </source>
</evidence>
<feature type="signal peptide" evidence="6">
    <location>
        <begin position="1"/>
        <end position="22"/>
    </location>
</feature>
<comment type="similarity">
    <text evidence="1 5">Belongs to the peptidase S41A family.</text>
</comment>
<dbReference type="Pfam" id="PF13180">
    <property type="entry name" value="PDZ_2"/>
    <property type="match status" value="1"/>
</dbReference>
<evidence type="ECO:0000313" key="9">
    <source>
        <dbReference type="Proteomes" id="UP000824246"/>
    </source>
</evidence>
<dbReference type="SMART" id="SM00245">
    <property type="entry name" value="TSPc"/>
    <property type="match status" value="1"/>
</dbReference>
<comment type="caution">
    <text evidence="8">The sequence shown here is derived from an EMBL/GenBank/DDBJ whole genome shotgun (WGS) entry which is preliminary data.</text>
</comment>
<proteinExistence type="inferred from homology"/>
<reference evidence="8" key="2">
    <citation type="submission" date="2021-04" db="EMBL/GenBank/DDBJ databases">
        <authorList>
            <person name="Gilroy R."/>
        </authorList>
    </citation>
    <scope>NUCLEOTIDE SEQUENCE</scope>
    <source>
        <strain evidence="8">ChiHjej12B11-16260</strain>
    </source>
</reference>
<dbReference type="NCBIfam" id="TIGR00225">
    <property type="entry name" value="prc"/>
    <property type="match status" value="1"/>
</dbReference>
<dbReference type="GO" id="GO:0004175">
    <property type="term" value="F:endopeptidase activity"/>
    <property type="evidence" value="ECO:0007669"/>
    <property type="project" value="TreeGrafter"/>
</dbReference>
<dbReference type="InterPro" id="IPR004447">
    <property type="entry name" value="Peptidase_S41A"/>
</dbReference>
<name>A0A9D2APZ3_9BACT</name>
<dbReference type="InterPro" id="IPR029045">
    <property type="entry name" value="ClpP/crotonase-like_dom_sf"/>
</dbReference>
<dbReference type="Gene3D" id="3.30.750.44">
    <property type="match status" value="1"/>
</dbReference>
<dbReference type="SMART" id="SM00228">
    <property type="entry name" value="PDZ"/>
    <property type="match status" value="1"/>
</dbReference>
<evidence type="ECO:0000256" key="6">
    <source>
        <dbReference type="SAM" id="SignalP"/>
    </source>
</evidence>